<dbReference type="PIRSF" id="PIRSF030802">
    <property type="entry name" value="UCP030802"/>
    <property type="match status" value="1"/>
</dbReference>
<dbReference type="GO" id="GO:0003824">
    <property type="term" value="F:catalytic activity"/>
    <property type="evidence" value="ECO:0007669"/>
    <property type="project" value="UniProtKB-ARBA"/>
</dbReference>
<dbReference type="AlphaFoldDB" id="A0A9D1F9X4"/>
<dbReference type="InterPro" id="IPR036412">
    <property type="entry name" value="HAD-like_sf"/>
</dbReference>
<evidence type="ECO:0000313" key="2">
    <source>
        <dbReference type="EMBL" id="HIS64766.1"/>
    </source>
</evidence>
<sequence length="252" mass="27977">MEPMLFASDLDNTLLFSVSHRQAGDRCVEWLDGNEQGFMTPETVSLLETVQGLTRLIPVTTRSVAQYLRIRFPVTPDYAVAANGAVLLHHGQPDEEWAAETQSLLLPWLKELERMESVIPQRLPGRRLRRIDGAYLFLSCPNPEDAAYCRSCLTDTTLSVQTTGRKLYLFPAPINKGAAVARLRRRFGSSGVIGAGDSPIDVSMLRECDWAIAPKDALVEGMERDRVAVWDGQGRFPDFVLQQAAAFARAGQ</sequence>
<organism evidence="2 3">
    <name type="scientific">Candidatus Avoscillospira avistercoris</name>
    <dbReference type="NCBI Taxonomy" id="2840707"/>
    <lineage>
        <taxon>Bacteria</taxon>
        <taxon>Bacillati</taxon>
        <taxon>Bacillota</taxon>
        <taxon>Clostridia</taxon>
        <taxon>Eubacteriales</taxon>
        <taxon>Oscillospiraceae</taxon>
        <taxon>Oscillospiraceae incertae sedis</taxon>
        <taxon>Candidatus Avoscillospira</taxon>
    </lineage>
</organism>
<evidence type="ECO:0000313" key="3">
    <source>
        <dbReference type="Proteomes" id="UP000886741"/>
    </source>
</evidence>
<protein>
    <submittedName>
        <fullName evidence="2">Haloacid dehalogenase</fullName>
    </submittedName>
</protein>
<dbReference type="InterPro" id="IPR006380">
    <property type="entry name" value="SPP-like_dom"/>
</dbReference>
<dbReference type="SUPFAM" id="SSF56784">
    <property type="entry name" value="HAD-like"/>
    <property type="match status" value="1"/>
</dbReference>
<proteinExistence type="predicted"/>
<feature type="domain" description="Sucrose phosphatase-like" evidence="1">
    <location>
        <begin position="3"/>
        <end position="207"/>
    </location>
</feature>
<name>A0A9D1F9X4_9FIRM</name>
<accession>A0A9D1F9X4</accession>
<dbReference type="Gene3D" id="3.40.50.1000">
    <property type="entry name" value="HAD superfamily/HAD-like"/>
    <property type="match status" value="2"/>
</dbReference>
<reference evidence="2" key="2">
    <citation type="journal article" date="2021" name="PeerJ">
        <title>Extensive microbial diversity within the chicken gut microbiome revealed by metagenomics and culture.</title>
        <authorList>
            <person name="Gilroy R."/>
            <person name="Ravi A."/>
            <person name="Getino M."/>
            <person name="Pursley I."/>
            <person name="Horton D.L."/>
            <person name="Alikhan N.F."/>
            <person name="Baker D."/>
            <person name="Gharbi K."/>
            <person name="Hall N."/>
            <person name="Watson M."/>
            <person name="Adriaenssens E.M."/>
            <person name="Foster-Nyarko E."/>
            <person name="Jarju S."/>
            <person name="Secka A."/>
            <person name="Antonio M."/>
            <person name="Oren A."/>
            <person name="Chaudhuri R.R."/>
            <person name="La Ragione R."/>
            <person name="Hildebrand F."/>
            <person name="Pallen M.J."/>
        </authorList>
    </citation>
    <scope>NUCLEOTIDE SEQUENCE</scope>
    <source>
        <strain evidence="2">ChiBcec16-1751</strain>
    </source>
</reference>
<gene>
    <name evidence="2" type="ORF">IAA83_05275</name>
</gene>
<reference evidence="2" key="1">
    <citation type="submission" date="2020-10" db="EMBL/GenBank/DDBJ databases">
        <authorList>
            <person name="Gilroy R."/>
        </authorList>
    </citation>
    <scope>NUCLEOTIDE SEQUENCE</scope>
    <source>
        <strain evidence="2">ChiBcec16-1751</strain>
    </source>
</reference>
<dbReference type="Proteomes" id="UP000886741">
    <property type="component" value="Unassembled WGS sequence"/>
</dbReference>
<dbReference type="Pfam" id="PF05116">
    <property type="entry name" value="S6PP"/>
    <property type="match status" value="1"/>
</dbReference>
<evidence type="ECO:0000259" key="1">
    <source>
        <dbReference type="Pfam" id="PF05116"/>
    </source>
</evidence>
<dbReference type="EMBL" id="DVJJ01000079">
    <property type="protein sequence ID" value="HIS64766.1"/>
    <property type="molecule type" value="Genomic_DNA"/>
</dbReference>
<comment type="caution">
    <text evidence="2">The sequence shown here is derived from an EMBL/GenBank/DDBJ whole genome shotgun (WGS) entry which is preliminary data.</text>
</comment>
<dbReference type="InterPro" id="IPR023214">
    <property type="entry name" value="HAD_sf"/>
</dbReference>
<dbReference type="InterPro" id="IPR024197">
    <property type="entry name" value="TPP-like"/>
</dbReference>